<dbReference type="EMBL" id="JWHL01000015">
    <property type="protein sequence ID" value="MBR1369609.1"/>
    <property type="molecule type" value="Genomic_DNA"/>
</dbReference>
<evidence type="ECO:0000313" key="6">
    <source>
        <dbReference type="Proteomes" id="UP000730161"/>
    </source>
</evidence>
<keyword evidence="3" id="KW-0269">Exonuclease</keyword>
<keyword evidence="1" id="KW-0540">Nuclease</keyword>
<protein>
    <recommendedName>
        <fullName evidence="4">Exonuclease domain-containing protein</fullName>
    </recommendedName>
</protein>
<dbReference type="SUPFAM" id="SSF53098">
    <property type="entry name" value="Ribonuclease H-like"/>
    <property type="match status" value="1"/>
</dbReference>
<keyword evidence="2" id="KW-0378">Hydrolase</keyword>
<evidence type="ECO:0000256" key="2">
    <source>
        <dbReference type="ARBA" id="ARBA00022801"/>
    </source>
</evidence>
<dbReference type="Gene3D" id="3.30.420.10">
    <property type="entry name" value="Ribonuclease H-like superfamily/Ribonuclease H"/>
    <property type="match status" value="1"/>
</dbReference>
<dbReference type="GO" id="GO:0003676">
    <property type="term" value="F:nucleic acid binding"/>
    <property type="evidence" value="ECO:0007669"/>
    <property type="project" value="InterPro"/>
</dbReference>
<dbReference type="InterPro" id="IPR012337">
    <property type="entry name" value="RNaseH-like_sf"/>
</dbReference>
<dbReference type="PANTHER" id="PTHR30231">
    <property type="entry name" value="DNA POLYMERASE III SUBUNIT EPSILON"/>
    <property type="match status" value="1"/>
</dbReference>
<dbReference type="Proteomes" id="UP000730161">
    <property type="component" value="Unassembled WGS sequence"/>
</dbReference>
<organism evidence="5 6">
    <name type="scientific">Methanocalculus chunghsingensis</name>
    <dbReference type="NCBI Taxonomy" id="156457"/>
    <lineage>
        <taxon>Archaea</taxon>
        <taxon>Methanobacteriati</taxon>
        <taxon>Methanobacteriota</taxon>
        <taxon>Stenosarchaea group</taxon>
        <taxon>Methanomicrobia</taxon>
        <taxon>Methanomicrobiales</taxon>
        <taxon>Methanocalculaceae</taxon>
        <taxon>Methanocalculus</taxon>
    </lineage>
</organism>
<proteinExistence type="predicted"/>
<evidence type="ECO:0000313" key="5">
    <source>
        <dbReference type="EMBL" id="MBR1369609.1"/>
    </source>
</evidence>
<name>A0A8J8B610_9EURY</name>
<accession>A0A8J8B610</accession>
<reference evidence="5" key="1">
    <citation type="submission" date="2014-12" db="EMBL/GenBank/DDBJ databases">
        <authorList>
            <person name="Huang H.-H."/>
            <person name="Chen S.-C."/>
            <person name="Lai M.-C."/>
        </authorList>
    </citation>
    <scope>NUCLEOTIDE SEQUENCE</scope>
    <source>
        <strain evidence="5">K1F9705b</strain>
    </source>
</reference>
<dbReference type="GO" id="GO:0008408">
    <property type="term" value="F:3'-5' exonuclease activity"/>
    <property type="evidence" value="ECO:0007669"/>
    <property type="project" value="TreeGrafter"/>
</dbReference>
<evidence type="ECO:0000256" key="1">
    <source>
        <dbReference type="ARBA" id="ARBA00022722"/>
    </source>
</evidence>
<dbReference type="Pfam" id="PF00929">
    <property type="entry name" value="RNase_T"/>
    <property type="match status" value="1"/>
</dbReference>
<dbReference type="PANTHER" id="PTHR30231:SF4">
    <property type="entry name" value="PROTEIN NEN2"/>
    <property type="match status" value="1"/>
</dbReference>
<gene>
    <name evidence="5" type="ORF">RJ53_08985</name>
</gene>
<dbReference type="CDD" id="cd06127">
    <property type="entry name" value="DEDDh"/>
    <property type="match status" value="1"/>
</dbReference>
<dbReference type="SMART" id="SM00479">
    <property type="entry name" value="EXOIII"/>
    <property type="match status" value="1"/>
</dbReference>
<evidence type="ECO:0000256" key="3">
    <source>
        <dbReference type="ARBA" id="ARBA00022839"/>
    </source>
</evidence>
<evidence type="ECO:0000259" key="4">
    <source>
        <dbReference type="SMART" id="SM00479"/>
    </source>
</evidence>
<keyword evidence="6" id="KW-1185">Reference proteome</keyword>
<dbReference type="InterPro" id="IPR036397">
    <property type="entry name" value="RNaseH_sf"/>
</dbReference>
<comment type="caution">
    <text evidence="5">The sequence shown here is derived from an EMBL/GenBank/DDBJ whole genome shotgun (WGS) entry which is preliminary data.</text>
</comment>
<dbReference type="InterPro" id="IPR013520">
    <property type="entry name" value="Ribonucl_H"/>
</dbReference>
<dbReference type="AlphaFoldDB" id="A0A8J8B610"/>
<feature type="domain" description="Exonuclease" evidence="4">
    <location>
        <begin position="6"/>
        <end position="194"/>
    </location>
</feature>
<sequence>MRGGTRYLIFDTETTGLPLYPGAPYADLHAWPRLVQVGWVVCSASGEQIAGESLIIRPEGFAIPAGAEKVHGISTRSAEATGVPVADALRRFQEECARSDAVVAHNLAFDEGVITSECLRLEMDPPFLDLIRICTMEVAAPVCRLRRPGGWKYPTLTEVHGFLFGAGYEGCHDALHDAKATARCFFELVDRGCIVMDDGEGREAE</sequence>